<keyword evidence="10 13" id="KW-0472">Membrane</keyword>
<reference evidence="15" key="1">
    <citation type="submission" date="2023-07" db="EMBL/GenBank/DDBJ databases">
        <title>30 novel species of actinomycetes from the DSMZ collection.</title>
        <authorList>
            <person name="Nouioui I."/>
        </authorList>
    </citation>
    <scope>NUCLEOTIDE SEQUENCE [LARGE SCALE GENOMIC DNA]</scope>
    <source>
        <strain evidence="15">DSM 45834</strain>
    </source>
</reference>
<sequence>MAAGRERDLERLLTFIDAVVAIAITLLVLPLAEAGSEIQSRTVSELLRDHVDDLLGFFLSFTVIARLWLTQHLIVSSLVRQNGAVIRLLFAWCLTIVFLPFPTTLVTATSNDGIAKLLYIGTMAVSSGLLALLGRVIDRDRTLRDRDEGPDTAITIAVTVTFLLALIISIVFPATSYWPLFLLMLTDPVVRRLQRWAGSRSDA</sequence>
<keyword evidence="11" id="KW-0407">Ion channel</keyword>
<comment type="subcellular location">
    <subcellularLocation>
        <location evidence="1">Membrane</location>
        <topology evidence="1">Multi-pass membrane protein</topology>
    </subcellularLocation>
</comment>
<accession>A0ABU2N8M5</accession>
<keyword evidence="6" id="KW-0631">Potassium channel</keyword>
<dbReference type="Proteomes" id="UP001183202">
    <property type="component" value="Unassembled WGS sequence"/>
</dbReference>
<evidence type="ECO:0000256" key="10">
    <source>
        <dbReference type="ARBA" id="ARBA00023136"/>
    </source>
</evidence>
<dbReference type="EMBL" id="JAVREJ010000007">
    <property type="protein sequence ID" value="MDT0350297.1"/>
    <property type="molecule type" value="Genomic_DNA"/>
</dbReference>
<name>A0ABU2N8M5_9PSEU</name>
<proteinExistence type="inferred from homology"/>
<feature type="transmembrane region" description="Helical" evidence="13">
    <location>
        <begin position="113"/>
        <end position="133"/>
    </location>
</feature>
<evidence type="ECO:0000256" key="4">
    <source>
        <dbReference type="ARBA" id="ARBA00022538"/>
    </source>
</evidence>
<dbReference type="InterPro" id="IPR010617">
    <property type="entry name" value="TMEM175-like"/>
</dbReference>
<evidence type="ECO:0000313" key="14">
    <source>
        <dbReference type="EMBL" id="MDT0350297.1"/>
    </source>
</evidence>
<keyword evidence="7" id="KW-0630">Potassium</keyword>
<evidence type="ECO:0000256" key="5">
    <source>
        <dbReference type="ARBA" id="ARBA00022692"/>
    </source>
</evidence>
<evidence type="ECO:0000256" key="2">
    <source>
        <dbReference type="ARBA" id="ARBA00006920"/>
    </source>
</evidence>
<organism evidence="14 15">
    <name type="scientific">Pseudonocardia charpentierae</name>
    <dbReference type="NCBI Taxonomy" id="3075545"/>
    <lineage>
        <taxon>Bacteria</taxon>
        <taxon>Bacillati</taxon>
        <taxon>Actinomycetota</taxon>
        <taxon>Actinomycetes</taxon>
        <taxon>Pseudonocardiales</taxon>
        <taxon>Pseudonocardiaceae</taxon>
        <taxon>Pseudonocardia</taxon>
    </lineage>
</organism>
<feature type="transmembrane region" description="Helical" evidence="13">
    <location>
        <begin position="154"/>
        <end position="178"/>
    </location>
</feature>
<feature type="transmembrane region" description="Helical" evidence="13">
    <location>
        <begin position="54"/>
        <end position="75"/>
    </location>
</feature>
<evidence type="ECO:0000256" key="7">
    <source>
        <dbReference type="ARBA" id="ARBA00022958"/>
    </source>
</evidence>
<feature type="transmembrane region" description="Helical" evidence="13">
    <location>
        <begin position="84"/>
        <end position="101"/>
    </location>
</feature>
<dbReference type="RefSeq" id="WP_311556331.1">
    <property type="nucleotide sequence ID" value="NZ_JAVREJ010000007.1"/>
</dbReference>
<comment type="catalytic activity">
    <reaction evidence="12">
        <text>K(+)(in) = K(+)(out)</text>
        <dbReference type="Rhea" id="RHEA:29463"/>
        <dbReference type="ChEBI" id="CHEBI:29103"/>
    </reaction>
</comment>
<keyword evidence="15" id="KW-1185">Reference proteome</keyword>
<evidence type="ECO:0000256" key="8">
    <source>
        <dbReference type="ARBA" id="ARBA00022989"/>
    </source>
</evidence>
<keyword evidence="4" id="KW-0633">Potassium transport</keyword>
<dbReference type="Pfam" id="PF06736">
    <property type="entry name" value="TMEM175"/>
    <property type="match status" value="1"/>
</dbReference>
<evidence type="ECO:0000313" key="15">
    <source>
        <dbReference type="Proteomes" id="UP001183202"/>
    </source>
</evidence>
<evidence type="ECO:0000256" key="12">
    <source>
        <dbReference type="ARBA" id="ARBA00034430"/>
    </source>
</evidence>
<keyword evidence="9" id="KW-0406">Ion transport</keyword>
<keyword evidence="3" id="KW-0813">Transport</keyword>
<evidence type="ECO:0000256" key="9">
    <source>
        <dbReference type="ARBA" id="ARBA00023065"/>
    </source>
</evidence>
<protein>
    <submittedName>
        <fullName evidence="14">TMEM175 family protein</fullName>
    </submittedName>
</protein>
<evidence type="ECO:0000256" key="13">
    <source>
        <dbReference type="SAM" id="Phobius"/>
    </source>
</evidence>
<comment type="caution">
    <text evidence="14">The sequence shown here is derived from an EMBL/GenBank/DDBJ whole genome shotgun (WGS) entry which is preliminary data.</text>
</comment>
<keyword evidence="5 13" id="KW-0812">Transmembrane</keyword>
<comment type="similarity">
    <text evidence="2">Belongs to the TMEM175 family.</text>
</comment>
<feature type="transmembrane region" description="Helical" evidence="13">
    <location>
        <begin position="12"/>
        <end position="34"/>
    </location>
</feature>
<evidence type="ECO:0000256" key="1">
    <source>
        <dbReference type="ARBA" id="ARBA00004141"/>
    </source>
</evidence>
<evidence type="ECO:0000256" key="3">
    <source>
        <dbReference type="ARBA" id="ARBA00022448"/>
    </source>
</evidence>
<evidence type="ECO:0000256" key="11">
    <source>
        <dbReference type="ARBA" id="ARBA00023303"/>
    </source>
</evidence>
<keyword evidence="8 13" id="KW-1133">Transmembrane helix</keyword>
<evidence type="ECO:0000256" key="6">
    <source>
        <dbReference type="ARBA" id="ARBA00022826"/>
    </source>
</evidence>
<gene>
    <name evidence="14" type="ORF">RM445_12265</name>
</gene>